<feature type="coiled-coil region" evidence="9">
    <location>
        <begin position="56"/>
        <end position="90"/>
    </location>
</feature>
<evidence type="ECO:0000256" key="3">
    <source>
        <dbReference type="ARBA" id="ARBA00022692"/>
    </source>
</evidence>
<accession>A0ABU5CI16</accession>
<dbReference type="EMBL" id="JAROCA020000001">
    <property type="protein sequence ID" value="MDY0405969.1"/>
    <property type="molecule type" value="Genomic_DNA"/>
</dbReference>
<dbReference type="Proteomes" id="UP001228376">
    <property type="component" value="Unassembled WGS sequence"/>
</dbReference>
<protein>
    <recommendedName>
        <fullName evidence="7 8">Cell division protein FtsL</fullName>
    </recommendedName>
</protein>
<evidence type="ECO:0000313" key="12">
    <source>
        <dbReference type="Proteomes" id="UP001228376"/>
    </source>
</evidence>
<comment type="similarity">
    <text evidence="7">Belongs to the FtsL family.</text>
</comment>
<evidence type="ECO:0000256" key="5">
    <source>
        <dbReference type="ARBA" id="ARBA00023136"/>
    </source>
</evidence>
<organism evidence="11 12">
    <name type="scientific">Tigheibacillus jepli</name>
    <dbReference type="NCBI Taxonomy" id="3035914"/>
    <lineage>
        <taxon>Bacteria</taxon>
        <taxon>Bacillati</taxon>
        <taxon>Bacillota</taxon>
        <taxon>Bacilli</taxon>
        <taxon>Bacillales</taxon>
        <taxon>Bacillaceae</taxon>
        <taxon>Tigheibacillus</taxon>
    </lineage>
</organism>
<proteinExistence type="inferred from homology"/>
<feature type="region of interest" description="Disordered" evidence="10">
    <location>
        <begin position="1"/>
        <end position="24"/>
    </location>
</feature>
<evidence type="ECO:0000256" key="4">
    <source>
        <dbReference type="ARBA" id="ARBA00022989"/>
    </source>
</evidence>
<keyword evidence="12" id="KW-1185">Reference proteome</keyword>
<dbReference type="NCBIfam" id="TIGR02209">
    <property type="entry name" value="ftsL_broad"/>
    <property type="match status" value="1"/>
</dbReference>
<evidence type="ECO:0000256" key="6">
    <source>
        <dbReference type="ARBA" id="ARBA00023306"/>
    </source>
</evidence>
<keyword evidence="9" id="KW-0175">Coiled coil</keyword>
<dbReference type="GO" id="GO:0051301">
    <property type="term" value="P:cell division"/>
    <property type="evidence" value="ECO:0007669"/>
    <property type="project" value="UniProtKB-KW"/>
</dbReference>
<evidence type="ECO:0000256" key="10">
    <source>
        <dbReference type="SAM" id="MobiDB-lite"/>
    </source>
</evidence>
<name>A0ABU5CI16_9BACI</name>
<comment type="caution">
    <text evidence="11">The sequence shown here is derived from an EMBL/GenBank/DDBJ whole genome shotgun (WGS) entry which is preliminary data.</text>
</comment>
<evidence type="ECO:0000256" key="8">
    <source>
        <dbReference type="NCBIfam" id="TIGR02209"/>
    </source>
</evidence>
<dbReference type="HAMAP" id="MF_00910">
    <property type="entry name" value="FtsL"/>
    <property type="match status" value="1"/>
</dbReference>
<dbReference type="InterPro" id="IPR007060">
    <property type="entry name" value="FtsL/DivIC"/>
</dbReference>
<dbReference type="Pfam" id="PF04977">
    <property type="entry name" value="DivIC"/>
    <property type="match status" value="1"/>
</dbReference>
<evidence type="ECO:0000313" key="11">
    <source>
        <dbReference type="EMBL" id="MDY0405969.1"/>
    </source>
</evidence>
<comment type="subcellular location">
    <subcellularLocation>
        <location evidence="7">Cell membrane</location>
        <topology evidence="7">Single-pass type II membrane protein</topology>
    </subcellularLocation>
    <text evidence="7">Localizes to the division septum where it forms a ring structure.</text>
</comment>
<sequence length="124" mass="13957">MAATSHARSWQQNYESHAQQPQKKQVVIKKSGWITHGEKVLYSIAGICLIIAAVFVVSFSSQTDTLNRNLQDLEQKVQKQELKNAGLADEVKELSRPERIIKIAKENGLKVQEAKVKQARNFGN</sequence>
<keyword evidence="1 7" id="KW-1003">Cell membrane</keyword>
<feature type="compositionally biased region" description="Polar residues" evidence="10">
    <location>
        <begin position="1"/>
        <end position="18"/>
    </location>
</feature>
<comment type="function">
    <text evidence="7">Essential cell division protein.</text>
</comment>
<keyword evidence="3 7" id="KW-0812">Transmembrane</keyword>
<keyword evidence="6 7" id="KW-0131">Cell cycle</keyword>
<keyword evidence="5 7" id="KW-0472">Membrane</keyword>
<feature type="transmembrane region" description="Helical" evidence="7">
    <location>
        <begin position="40"/>
        <end position="59"/>
    </location>
</feature>
<evidence type="ECO:0000256" key="1">
    <source>
        <dbReference type="ARBA" id="ARBA00022475"/>
    </source>
</evidence>
<evidence type="ECO:0000256" key="7">
    <source>
        <dbReference type="HAMAP-Rule" id="MF_00910"/>
    </source>
</evidence>
<reference evidence="11 12" key="1">
    <citation type="submission" date="2023-10" db="EMBL/GenBank/DDBJ databases">
        <title>179-bfca-hs.</title>
        <authorList>
            <person name="Miliotis G."/>
            <person name="Sengupta P."/>
            <person name="Hameed A."/>
            <person name="Chuvochina M."/>
            <person name="Mcdonagh F."/>
            <person name="Simpson A.C."/>
            <person name="Singh N.K."/>
            <person name="Rekha P.D."/>
            <person name="Raman K."/>
            <person name="Hugenholtz P."/>
            <person name="Venkateswaran K."/>
        </authorList>
    </citation>
    <scope>NUCLEOTIDE SEQUENCE [LARGE SCALE GENOMIC DNA]</scope>
    <source>
        <strain evidence="11 12">179-BFC-A-HS</strain>
    </source>
</reference>
<gene>
    <name evidence="7 11" type="primary">ftsL</name>
    <name evidence="11" type="ORF">P5G51_011745</name>
</gene>
<keyword evidence="4 7" id="KW-1133">Transmembrane helix</keyword>
<keyword evidence="2 7" id="KW-0132">Cell division</keyword>
<dbReference type="RefSeq" id="WP_306065861.1">
    <property type="nucleotide sequence ID" value="NZ_JAROCA020000001.1"/>
</dbReference>
<evidence type="ECO:0000256" key="2">
    <source>
        <dbReference type="ARBA" id="ARBA00022618"/>
    </source>
</evidence>
<dbReference type="InterPro" id="IPR011922">
    <property type="entry name" value="Cell_div_FtsL"/>
</dbReference>
<evidence type="ECO:0000256" key="9">
    <source>
        <dbReference type="SAM" id="Coils"/>
    </source>
</evidence>